<dbReference type="PANTHER" id="PTHR46594:SF4">
    <property type="entry name" value="P-TYPE CATION-TRANSPORTING ATPASE"/>
    <property type="match status" value="1"/>
</dbReference>
<dbReference type="Pfam" id="PF00403">
    <property type="entry name" value="HMA"/>
    <property type="match status" value="1"/>
</dbReference>
<proteinExistence type="predicted"/>
<protein>
    <recommendedName>
        <fullName evidence="1">Copper chaperone CopZ</fullName>
    </recommendedName>
</protein>
<dbReference type="Proteomes" id="UP000070366">
    <property type="component" value="Unassembled WGS sequence"/>
</dbReference>
<evidence type="ECO:0000259" key="3">
    <source>
        <dbReference type="PROSITE" id="PS50846"/>
    </source>
</evidence>
<dbReference type="STRING" id="626937.HMPREF3293_00015"/>
<gene>
    <name evidence="4" type="ORF">HMPREF3293_00015</name>
</gene>
<dbReference type="CDD" id="cd00371">
    <property type="entry name" value="HMA"/>
    <property type="match status" value="1"/>
</dbReference>
<dbReference type="FunFam" id="3.30.70.100:FF:000001">
    <property type="entry name" value="ATPase copper transporting beta"/>
    <property type="match status" value="1"/>
</dbReference>
<sequence length="73" mass="8179">MEENQMEKVELHVEGMACGECEAHVNHAVRQLPGIKKVKSSRRKKQTVVEYDPAQVTVGQIRDAVNATGYEVK</sequence>
<comment type="caution">
    <text evidence="4">The sequence shown here is derived from an EMBL/GenBank/DDBJ whole genome shotgun (WGS) entry which is preliminary data.</text>
</comment>
<dbReference type="Gene3D" id="3.30.70.100">
    <property type="match status" value="1"/>
</dbReference>
<dbReference type="KEGG" id="cmiu:B1H56_13390"/>
<dbReference type="PROSITE" id="PS50846">
    <property type="entry name" value="HMA_2"/>
    <property type="match status" value="1"/>
</dbReference>
<evidence type="ECO:0000313" key="4">
    <source>
        <dbReference type="EMBL" id="KXK67091.1"/>
    </source>
</evidence>
<keyword evidence="5" id="KW-1185">Reference proteome</keyword>
<dbReference type="EMBL" id="LSZW01000002">
    <property type="protein sequence ID" value="KXK67091.1"/>
    <property type="molecule type" value="Genomic_DNA"/>
</dbReference>
<dbReference type="InterPro" id="IPR036163">
    <property type="entry name" value="HMA_dom_sf"/>
</dbReference>
<accession>A0A136Q8U1</accession>
<dbReference type="InterPro" id="IPR006121">
    <property type="entry name" value="HMA_dom"/>
</dbReference>
<organism evidence="4 5">
    <name type="scientific">Christensenella minuta</name>
    <dbReference type="NCBI Taxonomy" id="626937"/>
    <lineage>
        <taxon>Bacteria</taxon>
        <taxon>Bacillati</taxon>
        <taxon>Bacillota</taxon>
        <taxon>Clostridia</taxon>
        <taxon>Christensenellales</taxon>
        <taxon>Christensenellaceae</taxon>
        <taxon>Christensenella</taxon>
    </lineage>
</organism>
<dbReference type="PANTHER" id="PTHR46594">
    <property type="entry name" value="P-TYPE CATION-TRANSPORTING ATPASE"/>
    <property type="match status" value="1"/>
</dbReference>
<dbReference type="SUPFAM" id="SSF55008">
    <property type="entry name" value="HMA, heavy metal-associated domain"/>
    <property type="match status" value="1"/>
</dbReference>
<dbReference type="GO" id="GO:0046872">
    <property type="term" value="F:metal ion binding"/>
    <property type="evidence" value="ECO:0007669"/>
    <property type="project" value="UniProtKB-KW"/>
</dbReference>
<evidence type="ECO:0000256" key="1">
    <source>
        <dbReference type="ARBA" id="ARBA00015313"/>
    </source>
</evidence>
<keyword evidence="2" id="KW-0479">Metal-binding</keyword>
<dbReference type="AlphaFoldDB" id="A0A136Q8U1"/>
<feature type="domain" description="HMA" evidence="3">
    <location>
        <begin position="7"/>
        <end position="73"/>
    </location>
</feature>
<name>A0A136Q8U1_9FIRM</name>
<reference evidence="4 5" key="1">
    <citation type="submission" date="2016-02" db="EMBL/GenBank/DDBJ databases">
        <authorList>
            <person name="Wen L."/>
            <person name="He K."/>
            <person name="Yang H."/>
        </authorList>
    </citation>
    <scope>NUCLEOTIDE SEQUENCE [LARGE SCALE GENOMIC DNA]</scope>
    <source>
        <strain evidence="4 5">DSM 22607</strain>
    </source>
</reference>
<dbReference type="OrthoDB" id="9813965at2"/>
<evidence type="ECO:0000313" key="5">
    <source>
        <dbReference type="Proteomes" id="UP000070366"/>
    </source>
</evidence>
<evidence type="ECO:0000256" key="2">
    <source>
        <dbReference type="ARBA" id="ARBA00022723"/>
    </source>
</evidence>